<dbReference type="AlphaFoldDB" id="A0A9P8YL32"/>
<dbReference type="EMBL" id="JAGTJQ010000001">
    <property type="protein sequence ID" value="KAH7040975.1"/>
    <property type="molecule type" value="Genomic_DNA"/>
</dbReference>
<gene>
    <name evidence="1" type="ORF">B0I36DRAFT_311864</name>
</gene>
<keyword evidence="2" id="KW-1185">Reference proteome</keyword>
<reference evidence="1" key="1">
    <citation type="journal article" date="2021" name="Nat. Commun.">
        <title>Genetic determinants of endophytism in the Arabidopsis root mycobiome.</title>
        <authorList>
            <person name="Mesny F."/>
            <person name="Miyauchi S."/>
            <person name="Thiergart T."/>
            <person name="Pickel B."/>
            <person name="Atanasova L."/>
            <person name="Karlsson M."/>
            <person name="Huettel B."/>
            <person name="Barry K.W."/>
            <person name="Haridas S."/>
            <person name="Chen C."/>
            <person name="Bauer D."/>
            <person name="Andreopoulos W."/>
            <person name="Pangilinan J."/>
            <person name="LaButti K."/>
            <person name="Riley R."/>
            <person name="Lipzen A."/>
            <person name="Clum A."/>
            <person name="Drula E."/>
            <person name="Henrissat B."/>
            <person name="Kohler A."/>
            <person name="Grigoriev I.V."/>
            <person name="Martin F.M."/>
            <person name="Hacquard S."/>
        </authorList>
    </citation>
    <scope>NUCLEOTIDE SEQUENCE</scope>
    <source>
        <strain evidence="1">MPI-CAGE-CH-0230</strain>
    </source>
</reference>
<evidence type="ECO:0000313" key="2">
    <source>
        <dbReference type="Proteomes" id="UP000756346"/>
    </source>
</evidence>
<protein>
    <submittedName>
        <fullName evidence="1">Uncharacterized protein</fullName>
    </submittedName>
</protein>
<dbReference type="RefSeq" id="XP_046019030.1">
    <property type="nucleotide sequence ID" value="XM_046152428.1"/>
</dbReference>
<dbReference type="Proteomes" id="UP000756346">
    <property type="component" value="Unassembled WGS sequence"/>
</dbReference>
<proteinExistence type="predicted"/>
<accession>A0A9P8YL32</accession>
<dbReference type="GeneID" id="70181974"/>
<sequence length="55" mass="6494">MWPTSLSDCMYRDPLTTTFAYIPRPWRPNFRSLDLHSLPPRANRTLFCGAFCQPF</sequence>
<evidence type="ECO:0000313" key="1">
    <source>
        <dbReference type="EMBL" id="KAH7040975.1"/>
    </source>
</evidence>
<name>A0A9P8YL32_9PEZI</name>
<organism evidence="1 2">
    <name type="scientific">Microdochium trichocladiopsis</name>
    <dbReference type="NCBI Taxonomy" id="1682393"/>
    <lineage>
        <taxon>Eukaryota</taxon>
        <taxon>Fungi</taxon>
        <taxon>Dikarya</taxon>
        <taxon>Ascomycota</taxon>
        <taxon>Pezizomycotina</taxon>
        <taxon>Sordariomycetes</taxon>
        <taxon>Xylariomycetidae</taxon>
        <taxon>Xylariales</taxon>
        <taxon>Microdochiaceae</taxon>
        <taxon>Microdochium</taxon>
    </lineage>
</organism>
<comment type="caution">
    <text evidence="1">The sequence shown here is derived from an EMBL/GenBank/DDBJ whole genome shotgun (WGS) entry which is preliminary data.</text>
</comment>